<dbReference type="InterPro" id="IPR050706">
    <property type="entry name" value="Cyclic-di-GMP_PDE-like"/>
</dbReference>
<dbReference type="STRING" id="1112.A9D12_11165"/>
<dbReference type="GO" id="GO:0071111">
    <property type="term" value="F:cyclic-guanylate-specific phosphodiesterase activity"/>
    <property type="evidence" value="ECO:0007669"/>
    <property type="project" value="InterPro"/>
</dbReference>
<dbReference type="Gene3D" id="3.20.20.450">
    <property type="entry name" value="EAL domain"/>
    <property type="match status" value="1"/>
</dbReference>
<dbReference type="Proteomes" id="UP000078263">
    <property type="component" value="Chromosome"/>
</dbReference>
<dbReference type="OrthoDB" id="7462471at2"/>
<dbReference type="Pfam" id="PF00563">
    <property type="entry name" value="EAL"/>
    <property type="match status" value="1"/>
</dbReference>
<keyword evidence="5" id="KW-1185">Reference proteome</keyword>
<evidence type="ECO:0000256" key="1">
    <source>
        <dbReference type="SAM" id="MobiDB-lite"/>
    </source>
</evidence>
<dbReference type="InterPro" id="IPR001633">
    <property type="entry name" value="EAL_dom"/>
</dbReference>
<accession>A0A192D5P1</accession>
<dbReference type="Pfam" id="PF05226">
    <property type="entry name" value="CHASE2"/>
    <property type="match status" value="1"/>
</dbReference>
<dbReference type="RefSeq" id="WP_068351860.1">
    <property type="nucleotide sequence ID" value="NZ_CP016033.1"/>
</dbReference>
<dbReference type="SMART" id="SM00052">
    <property type="entry name" value="EAL"/>
    <property type="match status" value="1"/>
</dbReference>
<dbReference type="PROSITE" id="PS50883">
    <property type="entry name" value="EAL"/>
    <property type="match status" value="1"/>
</dbReference>
<evidence type="ECO:0000259" key="3">
    <source>
        <dbReference type="PROSITE" id="PS50883"/>
    </source>
</evidence>
<keyword evidence="2" id="KW-0812">Transmembrane</keyword>
<dbReference type="KEGG" id="pns:A9D12_11165"/>
<organism evidence="4 5">
    <name type="scientific">Erythrobacter neustonensis</name>
    <dbReference type="NCBI Taxonomy" id="1112"/>
    <lineage>
        <taxon>Bacteria</taxon>
        <taxon>Pseudomonadati</taxon>
        <taxon>Pseudomonadota</taxon>
        <taxon>Alphaproteobacteria</taxon>
        <taxon>Sphingomonadales</taxon>
        <taxon>Erythrobacteraceae</taxon>
        <taxon>Erythrobacter/Porphyrobacter group</taxon>
        <taxon>Erythrobacter</taxon>
    </lineage>
</organism>
<dbReference type="SMART" id="SM01080">
    <property type="entry name" value="CHASE2"/>
    <property type="match status" value="1"/>
</dbReference>
<keyword evidence="2" id="KW-1133">Transmembrane helix</keyword>
<feature type="transmembrane region" description="Helical" evidence="2">
    <location>
        <begin position="327"/>
        <end position="343"/>
    </location>
</feature>
<dbReference type="AlphaFoldDB" id="A0A192D5P1"/>
<proteinExistence type="predicted"/>
<dbReference type="EMBL" id="CP016033">
    <property type="protein sequence ID" value="ANK13405.1"/>
    <property type="molecule type" value="Genomic_DNA"/>
</dbReference>
<feature type="transmembrane region" description="Helical" evidence="2">
    <location>
        <begin position="303"/>
        <end position="320"/>
    </location>
</feature>
<reference evidence="4 5" key="1">
    <citation type="submission" date="2016-05" db="EMBL/GenBank/DDBJ databases">
        <title>Compelete Genome Sequence of Bacteriochlorophyll-Synthesizing Bacterium Porphyrobacter neustonensis DSM 9434.</title>
        <authorList>
            <person name="Shi X.-L."/>
            <person name="Wu Y.-H."/>
            <person name="Cheng H."/>
            <person name="Xu L."/>
            <person name="Zhang X.-Q."/>
            <person name="Wang C.-S."/>
            <person name="Xu X.-W."/>
        </authorList>
    </citation>
    <scope>NUCLEOTIDE SEQUENCE [LARGE SCALE GENOMIC DNA]</scope>
    <source>
        <strain evidence="4 5">DSM 9434</strain>
    </source>
</reference>
<dbReference type="SUPFAM" id="SSF141868">
    <property type="entry name" value="EAL domain-like"/>
    <property type="match status" value="1"/>
</dbReference>
<dbReference type="CDD" id="cd01948">
    <property type="entry name" value="EAL"/>
    <property type="match status" value="1"/>
</dbReference>
<feature type="domain" description="EAL" evidence="3">
    <location>
        <begin position="530"/>
        <end position="782"/>
    </location>
</feature>
<dbReference type="InterPro" id="IPR035919">
    <property type="entry name" value="EAL_sf"/>
</dbReference>
<feature type="region of interest" description="Disordered" evidence="1">
    <location>
        <begin position="1"/>
        <end position="31"/>
    </location>
</feature>
<name>A0A192D5P1_9SPHN</name>
<evidence type="ECO:0000313" key="4">
    <source>
        <dbReference type="EMBL" id="ANK13405.1"/>
    </source>
</evidence>
<dbReference type="InterPro" id="IPR007890">
    <property type="entry name" value="CHASE2"/>
</dbReference>
<feature type="transmembrane region" description="Helical" evidence="2">
    <location>
        <begin position="44"/>
        <end position="64"/>
    </location>
</feature>
<dbReference type="PANTHER" id="PTHR33121:SF70">
    <property type="entry name" value="SIGNALING PROTEIN YKOW"/>
    <property type="match status" value="1"/>
</dbReference>
<keyword evidence="2" id="KW-0472">Membrane</keyword>
<evidence type="ECO:0000313" key="5">
    <source>
        <dbReference type="Proteomes" id="UP000078263"/>
    </source>
</evidence>
<gene>
    <name evidence="4" type="ORF">A9D12_11165</name>
</gene>
<dbReference type="PANTHER" id="PTHR33121">
    <property type="entry name" value="CYCLIC DI-GMP PHOSPHODIESTERASE PDEF"/>
    <property type="match status" value="1"/>
</dbReference>
<sequence>MNARLQQMADQMRQSLGTTGGQGAVRTDSARRRSASELLGKKRLMVAVCAVLFGIFSAIIELPLPAEDAYTAARAQLRQRPAPQDIAMIAIDDATLNELRVALPTRAHDSQVVDQLVAAGVQKIVFDRAHADPETAATDAIFAQTLARHRGKVWLGMATPIANGFRISDPIVPLKQFSDVALQASMAGYVGPFGFSVKFPTRVEMAGTAYPSISALLSGYNGPTQEYRPDYAFDPKTIPTFRYVDVLHGRIKSGELAGKSVVVGRTFIESPDFHNHPIYGRLAGPYFHILGAHTLRRDTPIDLLWYPAMLLAAAVIFAQTRGRPRGARDLWIVVFALLLVPFVLDEFAIHADIMPALLAIGFAAFGFHRINRKYYNVGVDAMTTSAISSERPSSERDVYALKIANLAELSENWSEREIGDFVNTLIAYVRGPGEVGDIAFDRDILVWLAPRMETADLERHADGLAMMLKTAISHDWQSSQGAPALGIDTNHDLPVALRIKRAMQAAEEAASRGVRFIINDAAHLEARNHRLGLIRVLEKGLRDRDIGVAYQPKIDLSSGRIVGAETLIRWRPDGGELINPQDLVLAAEAGDRINELTLVVMEAALIDGKQAITLDPRFKLAVNMSAKSLSDTHLLFDIMTLLGRFDFPAENLTLELTETAKLEDHRIAPQIAALKARGIGLSIDDFGTGQSNLEYIEKLPSSELKIDKRFVQHMATSEESRAVVRATIEIAHSLGKIVVAEGVEEFSVAAALRAMGCDQAQGYLFSQAIAMPELLAMMGVRQAILTA</sequence>
<evidence type="ECO:0000256" key="2">
    <source>
        <dbReference type="SAM" id="Phobius"/>
    </source>
</evidence>
<protein>
    <recommendedName>
        <fullName evidence="3">EAL domain-containing protein</fullName>
    </recommendedName>
</protein>
<feature type="compositionally biased region" description="Polar residues" evidence="1">
    <location>
        <begin position="1"/>
        <end position="17"/>
    </location>
</feature>